<evidence type="ECO:0000313" key="2">
    <source>
        <dbReference type="EMBL" id="OGF67288.1"/>
    </source>
</evidence>
<dbReference type="SMART" id="SM00670">
    <property type="entry name" value="PINc"/>
    <property type="match status" value="1"/>
</dbReference>
<reference evidence="2 3" key="1">
    <citation type="journal article" date="2016" name="Nat. Commun.">
        <title>Thousands of microbial genomes shed light on interconnected biogeochemical processes in an aquifer system.</title>
        <authorList>
            <person name="Anantharaman K."/>
            <person name="Brown C.T."/>
            <person name="Hug L.A."/>
            <person name="Sharon I."/>
            <person name="Castelle C.J."/>
            <person name="Probst A.J."/>
            <person name="Thomas B.C."/>
            <person name="Singh A."/>
            <person name="Wilkins M.J."/>
            <person name="Karaoz U."/>
            <person name="Brodie E.L."/>
            <person name="Williams K.H."/>
            <person name="Hubbard S.S."/>
            <person name="Banfield J.F."/>
        </authorList>
    </citation>
    <scope>NUCLEOTIDE SEQUENCE [LARGE SCALE GENOMIC DNA]</scope>
</reference>
<dbReference type="InterPro" id="IPR002850">
    <property type="entry name" value="PIN_toxin-like"/>
</dbReference>
<name>A0A1F5VVC5_9BACT</name>
<dbReference type="PANTHER" id="PTHR34610:SF3">
    <property type="entry name" value="SSL7007 PROTEIN"/>
    <property type="match status" value="1"/>
</dbReference>
<accession>A0A1F5VVC5</accession>
<dbReference type="Pfam" id="PF13470">
    <property type="entry name" value="PIN_3"/>
    <property type="match status" value="1"/>
</dbReference>
<dbReference type="EMBL" id="MFGW01000063">
    <property type="protein sequence ID" value="OGF67288.1"/>
    <property type="molecule type" value="Genomic_DNA"/>
</dbReference>
<dbReference type="PANTHER" id="PTHR34610">
    <property type="entry name" value="SSL7007 PROTEIN"/>
    <property type="match status" value="1"/>
</dbReference>
<dbReference type="AlphaFoldDB" id="A0A1F5VVC5"/>
<proteinExistence type="predicted"/>
<evidence type="ECO:0000259" key="1">
    <source>
        <dbReference type="SMART" id="SM00670"/>
    </source>
</evidence>
<organism evidence="2 3">
    <name type="scientific">Candidatus Fischerbacteria bacterium RBG_13_37_8</name>
    <dbReference type="NCBI Taxonomy" id="1817863"/>
    <lineage>
        <taxon>Bacteria</taxon>
        <taxon>Candidatus Fischeribacteriota</taxon>
    </lineage>
</organism>
<feature type="domain" description="PIN" evidence="1">
    <location>
        <begin position="1"/>
        <end position="113"/>
    </location>
</feature>
<protein>
    <submittedName>
        <fullName evidence="2">Putative toxin-antitoxin system toxin component, PIN family</fullName>
    </submittedName>
</protein>
<sequence>MKVVIDTNVLISSFFGGKPRKIIDLWFEGKIVLCLSTPILEEYVKVLSRFEFNNELLLARFLNAFEQNDSLLFVNNPEESNWVQEDIADNKFIACARALRADFILSGDIHLKQLKEISSIKILSPAEFLKYFKNFRK</sequence>
<dbReference type="Gene3D" id="3.40.50.1010">
    <property type="entry name" value="5'-nuclease"/>
    <property type="match status" value="1"/>
</dbReference>
<dbReference type="SUPFAM" id="SSF88723">
    <property type="entry name" value="PIN domain-like"/>
    <property type="match status" value="1"/>
</dbReference>
<dbReference type="Proteomes" id="UP000178943">
    <property type="component" value="Unassembled WGS sequence"/>
</dbReference>
<dbReference type="NCBIfam" id="TIGR00305">
    <property type="entry name" value="putative toxin-antitoxin system toxin component, PIN family"/>
    <property type="match status" value="1"/>
</dbReference>
<dbReference type="InterPro" id="IPR002716">
    <property type="entry name" value="PIN_dom"/>
</dbReference>
<gene>
    <name evidence="2" type="ORF">A2Y62_03300</name>
</gene>
<dbReference type="InterPro" id="IPR029060">
    <property type="entry name" value="PIN-like_dom_sf"/>
</dbReference>
<comment type="caution">
    <text evidence="2">The sequence shown here is derived from an EMBL/GenBank/DDBJ whole genome shotgun (WGS) entry which is preliminary data.</text>
</comment>
<evidence type="ECO:0000313" key="3">
    <source>
        <dbReference type="Proteomes" id="UP000178943"/>
    </source>
</evidence>